<dbReference type="PANTHER" id="PTHR32322:SF2">
    <property type="entry name" value="EAMA DOMAIN-CONTAINING PROTEIN"/>
    <property type="match status" value="1"/>
</dbReference>
<evidence type="ECO:0000256" key="1">
    <source>
        <dbReference type="ARBA" id="ARBA00004141"/>
    </source>
</evidence>
<feature type="transmembrane region" description="Helical" evidence="6">
    <location>
        <begin position="246"/>
        <end position="263"/>
    </location>
</feature>
<feature type="transmembrane region" description="Helical" evidence="6">
    <location>
        <begin position="150"/>
        <end position="170"/>
    </location>
</feature>
<dbReference type="AlphaFoldDB" id="A0A0K6I0I4"/>
<evidence type="ECO:0000313" key="8">
    <source>
        <dbReference type="EMBL" id="CUA96576.1"/>
    </source>
</evidence>
<dbReference type="PANTHER" id="PTHR32322">
    <property type="entry name" value="INNER MEMBRANE TRANSPORTER"/>
    <property type="match status" value="1"/>
</dbReference>
<reference evidence="9" key="1">
    <citation type="submission" date="2015-08" db="EMBL/GenBank/DDBJ databases">
        <authorList>
            <person name="Varghese N."/>
        </authorList>
    </citation>
    <scope>NUCLEOTIDE SEQUENCE [LARGE SCALE GENOMIC DNA]</scope>
    <source>
        <strain evidence="9">DSM 23407</strain>
    </source>
</reference>
<keyword evidence="4 6" id="KW-1133">Transmembrane helix</keyword>
<gene>
    <name evidence="8" type="ORF">Ga0061067_1063</name>
</gene>
<proteinExistence type="inferred from homology"/>
<feature type="transmembrane region" description="Helical" evidence="6">
    <location>
        <begin position="269"/>
        <end position="285"/>
    </location>
</feature>
<feature type="transmembrane region" description="Helical" evidence="6">
    <location>
        <begin position="125"/>
        <end position="144"/>
    </location>
</feature>
<dbReference type="GO" id="GO:0016020">
    <property type="term" value="C:membrane"/>
    <property type="evidence" value="ECO:0007669"/>
    <property type="project" value="UniProtKB-SubCell"/>
</dbReference>
<evidence type="ECO:0000256" key="3">
    <source>
        <dbReference type="ARBA" id="ARBA00022692"/>
    </source>
</evidence>
<dbReference type="OrthoDB" id="9809509at2"/>
<feature type="domain" description="EamA" evidence="7">
    <location>
        <begin position="16"/>
        <end position="139"/>
    </location>
</feature>
<evidence type="ECO:0000256" key="2">
    <source>
        <dbReference type="ARBA" id="ARBA00007362"/>
    </source>
</evidence>
<evidence type="ECO:0000313" key="9">
    <source>
        <dbReference type="Proteomes" id="UP000183900"/>
    </source>
</evidence>
<keyword evidence="3 6" id="KW-0812">Transmembrane</keyword>
<dbReference type="InterPro" id="IPR037185">
    <property type="entry name" value="EmrE-like"/>
</dbReference>
<dbReference type="RefSeq" id="WP_055455711.1">
    <property type="nucleotide sequence ID" value="NZ_CYHE01000006.1"/>
</dbReference>
<dbReference type="Proteomes" id="UP000183900">
    <property type="component" value="Unassembled WGS sequence"/>
</dbReference>
<feature type="transmembrane region" description="Helical" evidence="6">
    <location>
        <begin position="94"/>
        <end position="116"/>
    </location>
</feature>
<keyword evidence="9" id="KW-1185">Reference proteome</keyword>
<organism evidence="8 9">
    <name type="scientific">Pannonibacter indicus</name>
    <dbReference type="NCBI Taxonomy" id="466044"/>
    <lineage>
        <taxon>Bacteria</taxon>
        <taxon>Pseudomonadati</taxon>
        <taxon>Pseudomonadota</taxon>
        <taxon>Alphaproteobacteria</taxon>
        <taxon>Hyphomicrobiales</taxon>
        <taxon>Stappiaceae</taxon>
        <taxon>Pannonibacter</taxon>
    </lineage>
</organism>
<accession>A0A0K6I0I4</accession>
<dbReference type="InterPro" id="IPR050638">
    <property type="entry name" value="AA-Vitamin_Transporters"/>
</dbReference>
<comment type="similarity">
    <text evidence="2">Belongs to the EamA transporter family.</text>
</comment>
<evidence type="ECO:0000256" key="6">
    <source>
        <dbReference type="SAM" id="Phobius"/>
    </source>
</evidence>
<feature type="transmembrane region" description="Helical" evidence="6">
    <location>
        <begin position="37"/>
        <end position="55"/>
    </location>
</feature>
<feature type="transmembrane region" description="Helical" evidence="6">
    <location>
        <begin position="67"/>
        <end position="88"/>
    </location>
</feature>
<name>A0A0K6I0I4_9HYPH</name>
<dbReference type="EMBL" id="CYHE01000006">
    <property type="protein sequence ID" value="CUA96576.1"/>
    <property type="molecule type" value="Genomic_DNA"/>
</dbReference>
<dbReference type="InterPro" id="IPR000620">
    <property type="entry name" value="EamA_dom"/>
</dbReference>
<dbReference type="Pfam" id="PF00892">
    <property type="entry name" value="EamA"/>
    <property type="match status" value="2"/>
</dbReference>
<feature type="domain" description="EamA" evidence="7">
    <location>
        <begin position="155"/>
        <end position="285"/>
    </location>
</feature>
<sequence length="292" mass="31276">MSTQAQKLAPIAFISLWSTGFIGSKLGAPYIEPFAFLALRYAFAVPLLISLGVLLGSGRYLPVKTAIHCMVTGTLVHGIYLGGVFWAIRQGLPAGAAALMVGLQPVVTALAAGWLLKEQITWRHWLGFAGGSAGLLLVLLPKLGEAASGITSVTVSVMLVSVIAISLGTVYQKRFVQGADHVTGTTWQYAGALLFTVPLTFTETWEITWSPQLIFAMAWLVLVLSIGAILLLMYMIRTGSAAEVGSLFYLVPAATTLESYFLFGETLTLVQIAGMVLIMAAILFIRRKPRPA</sequence>
<feature type="transmembrane region" description="Helical" evidence="6">
    <location>
        <begin position="213"/>
        <end position="234"/>
    </location>
</feature>
<feature type="transmembrane region" description="Helical" evidence="6">
    <location>
        <begin position="182"/>
        <end position="201"/>
    </location>
</feature>
<evidence type="ECO:0000256" key="4">
    <source>
        <dbReference type="ARBA" id="ARBA00022989"/>
    </source>
</evidence>
<comment type="subcellular location">
    <subcellularLocation>
        <location evidence="1">Membrane</location>
        <topology evidence="1">Multi-pass membrane protein</topology>
    </subcellularLocation>
</comment>
<protein>
    <submittedName>
        <fullName evidence="8">Permease of the drug/metabolite transporter (DMT) superfamily</fullName>
    </submittedName>
</protein>
<evidence type="ECO:0000256" key="5">
    <source>
        <dbReference type="ARBA" id="ARBA00023136"/>
    </source>
</evidence>
<dbReference type="SUPFAM" id="SSF103481">
    <property type="entry name" value="Multidrug resistance efflux transporter EmrE"/>
    <property type="match status" value="2"/>
</dbReference>
<evidence type="ECO:0000259" key="7">
    <source>
        <dbReference type="Pfam" id="PF00892"/>
    </source>
</evidence>
<keyword evidence="5 6" id="KW-0472">Membrane</keyword>